<evidence type="ECO:0000313" key="1">
    <source>
        <dbReference type="EMBL" id="MEK8049020.1"/>
    </source>
</evidence>
<dbReference type="RefSeq" id="WP_341408694.1">
    <property type="nucleotide sequence ID" value="NZ_JBBUTH010000001.1"/>
</dbReference>
<organism evidence="1 2">
    <name type="scientific">Pseudaquabacterium inlustre</name>
    <dbReference type="NCBI Taxonomy" id="2984192"/>
    <lineage>
        <taxon>Bacteria</taxon>
        <taxon>Pseudomonadati</taxon>
        <taxon>Pseudomonadota</taxon>
        <taxon>Betaproteobacteria</taxon>
        <taxon>Burkholderiales</taxon>
        <taxon>Sphaerotilaceae</taxon>
        <taxon>Pseudaquabacterium</taxon>
    </lineage>
</organism>
<accession>A0ABU9CFE6</accession>
<dbReference type="Proteomes" id="UP001365405">
    <property type="component" value="Unassembled WGS sequence"/>
</dbReference>
<dbReference type="EMBL" id="JBBUTH010000001">
    <property type="protein sequence ID" value="MEK8049020.1"/>
    <property type="molecule type" value="Genomic_DNA"/>
</dbReference>
<reference evidence="1 2" key="1">
    <citation type="submission" date="2024-04" db="EMBL/GenBank/DDBJ databases">
        <title>Novel species of the genus Ideonella isolated from streams.</title>
        <authorList>
            <person name="Lu H."/>
        </authorList>
    </citation>
    <scope>NUCLEOTIDE SEQUENCE [LARGE SCALE GENOMIC DNA]</scope>
    <source>
        <strain evidence="1 2">DXS22W</strain>
    </source>
</reference>
<comment type="caution">
    <text evidence="1">The sequence shown here is derived from an EMBL/GenBank/DDBJ whole genome shotgun (WGS) entry which is preliminary data.</text>
</comment>
<name>A0ABU9CFE6_9BURK</name>
<protein>
    <submittedName>
        <fullName evidence="1">DUF6781 family protein</fullName>
    </submittedName>
</protein>
<sequence length="232" mass="24118">MMKSGVDPQALAEMFASASAKQTAQLRQAVYDSTLRALQGRELSLKNIRKVLDTVAQAASAGAAQNPAAPAQVEKMLDTAVAGMDDALLKAVEANRVALQQFVDRGVDLRETQLKKALGDLEKMEDLLFGAVKKATGAAGDGLAGPWQQVMDKLVPGATQTGARAGAATEQLEGQLAQMQAAMRETRAAGLKAAQTLAESYAALASGVLIGMADALRQGGDTAEAPKAARRK</sequence>
<dbReference type="Pfam" id="PF20572">
    <property type="entry name" value="DUF6781"/>
    <property type="match status" value="1"/>
</dbReference>
<gene>
    <name evidence="1" type="ORF">AACH10_02095</name>
</gene>
<keyword evidence="2" id="KW-1185">Reference proteome</keyword>
<dbReference type="InterPro" id="IPR046708">
    <property type="entry name" value="DUF6781"/>
</dbReference>
<evidence type="ECO:0000313" key="2">
    <source>
        <dbReference type="Proteomes" id="UP001365405"/>
    </source>
</evidence>
<proteinExistence type="predicted"/>